<organism evidence="3 4">
    <name type="scientific">Chitinophaga arvensicola</name>
    <dbReference type="NCBI Taxonomy" id="29529"/>
    <lineage>
        <taxon>Bacteria</taxon>
        <taxon>Pseudomonadati</taxon>
        <taxon>Bacteroidota</taxon>
        <taxon>Chitinophagia</taxon>
        <taxon>Chitinophagales</taxon>
        <taxon>Chitinophagaceae</taxon>
        <taxon>Chitinophaga</taxon>
    </lineage>
</organism>
<feature type="domain" description="GxGYxYP putative glycoside hydrolase C-terminal" evidence="2">
    <location>
        <begin position="397"/>
        <end position="619"/>
    </location>
</feature>
<accession>A0A1I0RVB9</accession>
<evidence type="ECO:0000259" key="2">
    <source>
        <dbReference type="Pfam" id="PF14323"/>
    </source>
</evidence>
<dbReference type="EMBL" id="FOJG01000001">
    <property type="protein sequence ID" value="SEW45351.1"/>
    <property type="molecule type" value="Genomic_DNA"/>
</dbReference>
<name>A0A1I0RVB9_9BACT</name>
<keyword evidence="4" id="KW-1185">Reference proteome</keyword>
<dbReference type="Gene3D" id="3.20.20.490">
    <property type="entry name" value="GxGYxYP glycoside hydrolase, C-terminal domain"/>
    <property type="match status" value="1"/>
</dbReference>
<dbReference type="STRING" id="29529.SAMN04488122_3452"/>
<dbReference type="Proteomes" id="UP000199310">
    <property type="component" value="Unassembled WGS sequence"/>
</dbReference>
<evidence type="ECO:0000256" key="1">
    <source>
        <dbReference type="SAM" id="SignalP"/>
    </source>
</evidence>
<evidence type="ECO:0000313" key="4">
    <source>
        <dbReference type="Proteomes" id="UP000199310"/>
    </source>
</evidence>
<gene>
    <name evidence="3" type="ORF">SAMN04488122_3452</name>
</gene>
<proteinExistence type="predicted"/>
<feature type="signal peptide" evidence="1">
    <location>
        <begin position="1"/>
        <end position="22"/>
    </location>
</feature>
<feature type="chain" id="PRO_5011629290" evidence="1">
    <location>
        <begin position="23"/>
        <end position="635"/>
    </location>
</feature>
<reference evidence="4" key="1">
    <citation type="submission" date="2016-10" db="EMBL/GenBank/DDBJ databases">
        <authorList>
            <person name="Varghese N."/>
            <person name="Submissions S."/>
        </authorList>
    </citation>
    <scope>NUCLEOTIDE SEQUENCE [LARGE SCALE GENOMIC DNA]</scope>
    <source>
        <strain evidence="4">DSM 3695</strain>
    </source>
</reference>
<evidence type="ECO:0000313" key="3">
    <source>
        <dbReference type="EMBL" id="SEW45351.1"/>
    </source>
</evidence>
<dbReference type="InterPro" id="IPR025832">
    <property type="entry name" value="GxGYxYP_C"/>
</dbReference>
<protein>
    <submittedName>
        <fullName evidence="3">GxGYxY sequence motif-containing protein</fullName>
    </submittedName>
</protein>
<dbReference type="Pfam" id="PF14323">
    <property type="entry name" value="GxGYxYP_C"/>
    <property type="match status" value="1"/>
</dbReference>
<dbReference type="AlphaFoldDB" id="A0A1I0RVB9"/>
<dbReference type="InterPro" id="IPR038410">
    <property type="entry name" value="GxGYxYP_C_sf"/>
</dbReference>
<sequence>MIMIRKAVIAATLLTSIFHVNAQTKQPRIGMLDMNYTVHFDLRYKDSIKIAWDHTHAMATLQGIVNRKYPQLYIFLVENEGINIDRYWWNKYRQRDKWLSGRDTVLYPDIVSVIAAYQKNIRGAVVYDPAVAATSNIASSIAGLEDLVAIRYDTSPGSLYSQVVINGPRLPVRVWLVNKNGTSLFTGRGTVPGTQRPSTGSVKNDAYRWFITNYLAKGRCNTAYGAYYIDQAWMTHPGIAARNHHTLSNHDFFVSRKGFFFDLSPWSDEQATDDPQQKAGTDLETMKEILLIAYKQNKGKKYAYLGGFPPWAYKYTQHAKGSHEDVATEWEYSKVISAYNAFKDADAINYGALANASFWQHFPLKKKYPQPWITADSLRARGYLTAEGKVNVNKRNFIIFYVGDYDASSWVSQTTPTIWDSPGRGKVPLMWCISPVLAERIPMALDYRRETATANDYFAAADNGAGYLMPGMLQAPRPLSGLPDGVQAWAAHNKPYYQRWGLSITGFIIDGHAPGLNTKGINAYETFSPNGIIPQKSPLTLLHNNMPVLRAGDDVNEDDPREAAKHILQRVRQREGAVPFHWFRNILKDPSWYVKVMKELQALDSSIELLDAPAFFELYRIYLKENPIAAAGKVQ</sequence>
<dbReference type="PANTHER" id="PTHR37321">
    <property type="entry name" value="EXPORTED PROTEIN-RELATED"/>
    <property type="match status" value="1"/>
</dbReference>
<dbReference type="PANTHER" id="PTHR37321:SF1">
    <property type="entry name" value="EXPORTED PROTEIN"/>
    <property type="match status" value="1"/>
</dbReference>
<keyword evidence="1" id="KW-0732">Signal</keyword>